<dbReference type="GO" id="GO:0055028">
    <property type="term" value="C:cortical microtubule"/>
    <property type="evidence" value="ECO:0007669"/>
    <property type="project" value="TreeGrafter"/>
</dbReference>
<feature type="compositionally biased region" description="Low complexity" evidence="3">
    <location>
        <begin position="399"/>
        <end position="412"/>
    </location>
</feature>
<keyword evidence="5" id="KW-1185">Reference proteome</keyword>
<feature type="compositionally biased region" description="Basic and acidic residues" evidence="3">
    <location>
        <begin position="506"/>
        <end position="520"/>
    </location>
</feature>
<proteinExistence type="predicted"/>
<accession>A0AAP0PGE9</accession>
<feature type="region of interest" description="Disordered" evidence="3">
    <location>
        <begin position="537"/>
        <end position="556"/>
    </location>
</feature>
<gene>
    <name evidence="4" type="ORF">Syun_011384</name>
</gene>
<evidence type="ECO:0000313" key="5">
    <source>
        <dbReference type="Proteomes" id="UP001420932"/>
    </source>
</evidence>
<comment type="caution">
    <text evidence="4">The sequence shown here is derived from an EMBL/GenBank/DDBJ whole genome shotgun (WGS) entry which is preliminary data.</text>
</comment>
<dbReference type="EMBL" id="JBBNAF010000005">
    <property type="protein sequence ID" value="KAK9141984.1"/>
    <property type="molecule type" value="Genomic_DNA"/>
</dbReference>
<feature type="region of interest" description="Disordered" evidence="3">
    <location>
        <begin position="445"/>
        <end position="529"/>
    </location>
</feature>
<dbReference type="Proteomes" id="UP001420932">
    <property type="component" value="Unassembled WGS sequence"/>
</dbReference>
<feature type="compositionally biased region" description="Polar residues" evidence="3">
    <location>
        <begin position="483"/>
        <end position="503"/>
    </location>
</feature>
<dbReference type="InterPro" id="IPR040265">
    <property type="entry name" value="CHUP1/IPGA1-like"/>
</dbReference>
<dbReference type="PANTHER" id="PTHR31342">
    <property type="entry name" value="PROTEIN CHUP1, CHLOROPLASTIC"/>
    <property type="match status" value="1"/>
</dbReference>
<evidence type="ECO:0000256" key="3">
    <source>
        <dbReference type="SAM" id="MobiDB-lite"/>
    </source>
</evidence>
<keyword evidence="1 2" id="KW-0175">Coiled coil</keyword>
<protein>
    <recommendedName>
        <fullName evidence="6">Protein CHUP1, chloroplastic</fullName>
    </recommendedName>
</protein>
<dbReference type="AlphaFoldDB" id="A0AAP0PGE9"/>
<feature type="coiled-coil region" evidence="2">
    <location>
        <begin position="297"/>
        <end position="324"/>
    </location>
</feature>
<dbReference type="PANTHER" id="PTHR31342:SF4">
    <property type="entry name" value="ACTIN BINDING PROTEIN FAMILY"/>
    <property type="match status" value="1"/>
</dbReference>
<reference evidence="4 5" key="1">
    <citation type="submission" date="2024-01" db="EMBL/GenBank/DDBJ databases">
        <title>Genome assemblies of Stephania.</title>
        <authorList>
            <person name="Yang L."/>
        </authorList>
    </citation>
    <scope>NUCLEOTIDE SEQUENCE [LARGE SCALE GENOMIC DNA]</scope>
    <source>
        <strain evidence="4">YNDBR</strain>
        <tissue evidence="4">Leaf</tissue>
    </source>
</reference>
<feature type="compositionally biased region" description="Low complexity" evidence="3">
    <location>
        <begin position="459"/>
        <end position="473"/>
    </location>
</feature>
<evidence type="ECO:0000256" key="2">
    <source>
        <dbReference type="SAM" id="Coils"/>
    </source>
</evidence>
<feature type="region of interest" description="Disordered" evidence="3">
    <location>
        <begin position="399"/>
        <end position="425"/>
    </location>
</feature>
<evidence type="ECO:0008006" key="6">
    <source>
        <dbReference type="Google" id="ProtNLM"/>
    </source>
</evidence>
<evidence type="ECO:0000256" key="1">
    <source>
        <dbReference type="ARBA" id="ARBA00023054"/>
    </source>
</evidence>
<name>A0AAP0PGE9_9MAGN</name>
<dbReference type="GO" id="GO:0072699">
    <property type="term" value="P:protein localization to cortical microtubule cytoskeleton"/>
    <property type="evidence" value="ECO:0007669"/>
    <property type="project" value="TreeGrafter"/>
</dbReference>
<evidence type="ECO:0000313" key="4">
    <source>
        <dbReference type="EMBL" id="KAK9141984.1"/>
    </source>
</evidence>
<organism evidence="4 5">
    <name type="scientific">Stephania yunnanensis</name>
    <dbReference type="NCBI Taxonomy" id="152371"/>
    <lineage>
        <taxon>Eukaryota</taxon>
        <taxon>Viridiplantae</taxon>
        <taxon>Streptophyta</taxon>
        <taxon>Embryophyta</taxon>
        <taxon>Tracheophyta</taxon>
        <taxon>Spermatophyta</taxon>
        <taxon>Magnoliopsida</taxon>
        <taxon>Ranunculales</taxon>
        <taxon>Menispermaceae</taxon>
        <taxon>Menispermoideae</taxon>
        <taxon>Cissampelideae</taxon>
        <taxon>Stephania</taxon>
    </lineage>
</organism>
<sequence>MKASDFKEARPQLLSVGLALAVTAGIAFSHYKSKRLFSSFGASPKLAKPSQGNGKVGLQCANDAEMTTNEASPGPHENFIKQKYFSLQEEESLRTSDTNFETSIINIGNSPRKDEETHQAIIQLRDKVRELQDRETKLECKLLGYYGFKEQQTAFMELQNRLKISSVEAKLFNLKIESLQADNKRMEAQLVEYCRVVDELESAKAKIKMLKRKIRSDEEQNKKEISSLQQMLKRVEDKETNYNADTLAKLDRLRELEDEEMQLRRENTILQLENSELARNLESTQILASSVLEVPEVEELQEANNQLRQDNESLMQQIEELQESRCADVEELVYLRWLNACLRYELKGFQPSAGKTTARDLSKSVSPRSKEKAKELILEYASIEDARDSGVSIMDIDSEYSSSSQNSNNIDSSLDDSSSEVPSTLKSNVGKKFVSKLKKLVLRKNSHHHSNLNSPTIEANAADSSVSARSSTSLLDDGKHSLDQYSTALPPSSRHSLDAQTLGNMRLEETKDDQPGRRNSDVGSNFSSKRFAARRGVSNDFTQLNAPDREEDAPEKQMLRKFAEVLKGSRDFKPQKDIHFNL</sequence>
<feature type="coiled-coil region" evidence="2">
    <location>
        <begin position="169"/>
        <end position="273"/>
    </location>
</feature>